<accession>A0A927D1H9</accession>
<keyword evidence="3" id="KW-1185">Reference proteome</keyword>
<evidence type="ECO:0000313" key="3">
    <source>
        <dbReference type="Proteomes" id="UP000635142"/>
    </source>
</evidence>
<keyword evidence="1" id="KW-0732">Signal</keyword>
<evidence type="ECO:0000256" key="1">
    <source>
        <dbReference type="SAM" id="SignalP"/>
    </source>
</evidence>
<comment type="caution">
    <text evidence="2">The sequence shown here is derived from an EMBL/GenBank/DDBJ whole genome shotgun (WGS) entry which is preliminary data.</text>
</comment>
<dbReference type="EMBL" id="JACTAG010000001">
    <property type="protein sequence ID" value="MBD3663375.1"/>
    <property type="molecule type" value="Genomic_DNA"/>
</dbReference>
<feature type="chain" id="PRO_5036749550" evidence="1">
    <location>
        <begin position="27"/>
        <end position="141"/>
    </location>
</feature>
<feature type="signal peptide" evidence="1">
    <location>
        <begin position="1"/>
        <end position="26"/>
    </location>
</feature>
<sequence>MEILTMKRCLIAAAAFALSLAHPAQAADLVQTNNTNAVWFENWTGLSKALMRVATPEGDISDVRADRGTPVYQLSANAVDGVYRYELRAATEEMVKNRDYQSGDLNGGDEEYIPEQLYITGHFVVERGAIIGEMEEEEGDN</sequence>
<organism evidence="2 3">
    <name type="scientific">Sulfitobacter aestuariivivens</name>
    <dbReference type="NCBI Taxonomy" id="2766981"/>
    <lineage>
        <taxon>Bacteria</taxon>
        <taxon>Pseudomonadati</taxon>
        <taxon>Pseudomonadota</taxon>
        <taxon>Alphaproteobacteria</taxon>
        <taxon>Rhodobacterales</taxon>
        <taxon>Roseobacteraceae</taxon>
        <taxon>Sulfitobacter</taxon>
    </lineage>
</organism>
<dbReference type="AlphaFoldDB" id="A0A927D1H9"/>
<dbReference type="RefSeq" id="WP_191074344.1">
    <property type="nucleotide sequence ID" value="NZ_JACTAG010000001.1"/>
</dbReference>
<name>A0A927D1H9_9RHOB</name>
<evidence type="ECO:0000313" key="2">
    <source>
        <dbReference type="EMBL" id="MBD3663375.1"/>
    </source>
</evidence>
<gene>
    <name evidence="2" type="ORF">H9Q16_05535</name>
</gene>
<protein>
    <submittedName>
        <fullName evidence="2">Uncharacterized protein</fullName>
    </submittedName>
</protein>
<proteinExistence type="predicted"/>
<reference evidence="2" key="1">
    <citation type="submission" date="2020-08" db="EMBL/GenBank/DDBJ databases">
        <title>Sulfitobacter aestuariivivens sp. nov., isolated from a tidal flat.</title>
        <authorList>
            <person name="Park S."/>
            <person name="Yoon J.-H."/>
        </authorList>
    </citation>
    <scope>NUCLEOTIDE SEQUENCE</scope>
    <source>
        <strain evidence="2">TSTF-M16</strain>
    </source>
</reference>
<dbReference type="Proteomes" id="UP000635142">
    <property type="component" value="Unassembled WGS sequence"/>
</dbReference>